<protein>
    <recommendedName>
        <fullName evidence="6">Protein phosphatase 1 regulatory subunit 7</fullName>
    </recommendedName>
</protein>
<dbReference type="InterPro" id="IPR003591">
    <property type="entry name" value="Leu-rich_rpt_typical-subtyp"/>
</dbReference>
<keyword evidence="5" id="KW-1185">Reference proteome</keyword>
<feature type="compositionally biased region" description="Low complexity" evidence="3">
    <location>
        <begin position="685"/>
        <end position="703"/>
    </location>
</feature>
<evidence type="ECO:0008006" key="6">
    <source>
        <dbReference type="Google" id="ProtNLM"/>
    </source>
</evidence>
<dbReference type="Pfam" id="PF13855">
    <property type="entry name" value="LRR_8"/>
    <property type="match status" value="1"/>
</dbReference>
<dbReference type="SUPFAM" id="SSF52058">
    <property type="entry name" value="L domain-like"/>
    <property type="match status" value="1"/>
</dbReference>
<keyword evidence="2" id="KW-0677">Repeat</keyword>
<dbReference type="PANTHER" id="PTHR46652:SF3">
    <property type="entry name" value="LEUCINE-RICH REPEAT-CONTAINING PROTEIN 9"/>
    <property type="match status" value="1"/>
</dbReference>
<dbReference type="Gene3D" id="3.80.10.10">
    <property type="entry name" value="Ribonuclease Inhibitor"/>
    <property type="match status" value="4"/>
</dbReference>
<sequence>MTDMATEEPKPVSTELEKKPKSTATARVELPTAHAEDTDDEGQEDAVEEETDDGDFLSEFPDETDELELIHSRIGSLAGLRLARFAPYLKKLCLRQNFISFLDPETFHQLTKLEELDLYDNKVKTIGDSLDKLTELKLEFLTSLETIYFVQNKISKINGLGSCIKLRSLELGGNKLRKIENLDSLVNLEELWLGKNKITKLEGLQNLKKLKILSIQSNRITKLEGLEELKELNQLYISHNGIEKIEGLENNLELSTLDLGCNFIAKIENLSHLKKLEELWYPMADADKSFKMNGNKIPDMSNIESELKSIDTLETLYLEANPCQTSDMTGYRRKIQLALPQLKQIDATLTPKGHMSHQRKAKAKGISASSFFDLKAELSKRETEFAKAKASGASTSIVGGVKRPDKKPTVWARQNKGVDSRASRDVELEEISKPTIDSARAALERKAKVYEKLRKGKTGGLSDAQYDALLVDTISNLAHQFDSHTSTSKYYQDNSEDEDESLTVPTRPKDDDPIVEYEDEFGRIRTAKRSEVPRNLITNREDEVDEDEDIIIRNPVNHFPTYQPTEERMAEIAKKYAEENNPLGVHYDASKEVRAKGAGFYQFSADEETRKAQMEELKASREETERIRREMGAEDVKFGEVEGMRSGETTGGTAAGSSTSRAMEKRKREIEERRRLLEAKRRKIAPATETTATAGTSNSSPTSKVQQVSAKPPSHARPTAELIASKAGNSPTTLPNDPFAALEAQVTAPTATAKKDKKESTKSVVPNDADSFLASLEQEFLTRRMKK</sequence>
<dbReference type="Pfam" id="PF12799">
    <property type="entry name" value="LRR_4"/>
    <property type="match status" value="2"/>
</dbReference>
<dbReference type="InterPro" id="IPR032675">
    <property type="entry name" value="LRR_dom_sf"/>
</dbReference>
<evidence type="ECO:0000256" key="2">
    <source>
        <dbReference type="ARBA" id="ARBA00022737"/>
    </source>
</evidence>
<feature type="compositionally biased region" description="Basic and acidic residues" evidence="3">
    <location>
        <begin position="7"/>
        <end position="20"/>
    </location>
</feature>
<feature type="region of interest" description="Disordered" evidence="3">
    <location>
        <begin position="1"/>
        <end position="59"/>
    </location>
</feature>
<dbReference type="InterPro" id="IPR050836">
    <property type="entry name" value="SDS22/Internalin_LRR"/>
</dbReference>
<accession>A0A8H4VLF3</accession>
<dbReference type="PANTHER" id="PTHR46652">
    <property type="entry name" value="LEUCINE-RICH REPEAT AND IQ DOMAIN-CONTAINING PROTEIN 1-RELATED"/>
    <property type="match status" value="1"/>
</dbReference>
<dbReference type="Proteomes" id="UP000521872">
    <property type="component" value="Unassembled WGS sequence"/>
</dbReference>
<dbReference type="InterPro" id="IPR025875">
    <property type="entry name" value="Leu-rich_rpt_4"/>
</dbReference>
<organism evidence="4 5">
    <name type="scientific">Agrocybe pediades</name>
    <dbReference type="NCBI Taxonomy" id="84607"/>
    <lineage>
        <taxon>Eukaryota</taxon>
        <taxon>Fungi</taxon>
        <taxon>Dikarya</taxon>
        <taxon>Basidiomycota</taxon>
        <taxon>Agaricomycotina</taxon>
        <taxon>Agaricomycetes</taxon>
        <taxon>Agaricomycetidae</taxon>
        <taxon>Agaricales</taxon>
        <taxon>Agaricineae</taxon>
        <taxon>Strophariaceae</taxon>
        <taxon>Agrocybe</taxon>
    </lineage>
</organism>
<feature type="compositionally biased region" description="Acidic residues" evidence="3">
    <location>
        <begin position="37"/>
        <end position="59"/>
    </location>
</feature>
<dbReference type="EMBL" id="JAACJL010000045">
    <property type="protein sequence ID" value="KAF4614218.1"/>
    <property type="molecule type" value="Genomic_DNA"/>
</dbReference>
<feature type="region of interest" description="Disordered" evidence="3">
    <location>
        <begin position="484"/>
        <end position="513"/>
    </location>
</feature>
<comment type="caution">
    <text evidence="4">The sequence shown here is derived from an EMBL/GenBank/DDBJ whole genome shotgun (WGS) entry which is preliminary data.</text>
</comment>
<feature type="compositionally biased region" description="Basic and acidic residues" evidence="3">
    <location>
        <begin position="662"/>
        <end position="679"/>
    </location>
</feature>
<dbReference type="SMART" id="SM00365">
    <property type="entry name" value="LRR_SD22"/>
    <property type="match status" value="8"/>
</dbReference>
<evidence type="ECO:0000256" key="3">
    <source>
        <dbReference type="SAM" id="MobiDB-lite"/>
    </source>
</evidence>
<evidence type="ECO:0000256" key="1">
    <source>
        <dbReference type="ARBA" id="ARBA00022614"/>
    </source>
</evidence>
<dbReference type="Pfam" id="PF13300">
    <property type="entry name" value="DUF4078"/>
    <property type="match status" value="1"/>
</dbReference>
<reference evidence="4 5" key="1">
    <citation type="submission" date="2019-12" db="EMBL/GenBank/DDBJ databases">
        <authorList>
            <person name="Floudas D."/>
            <person name="Bentzer J."/>
            <person name="Ahren D."/>
            <person name="Johansson T."/>
            <person name="Persson P."/>
            <person name="Tunlid A."/>
        </authorList>
    </citation>
    <scope>NUCLEOTIDE SEQUENCE [LARGE SCALE GENOMIC DNA]</scope>
    <source>
        <strain evidence="4 5">CBS 102.39</strain>
    </source>
</reference>
<gene>
    <name evidence="4" type="ORF">D9613_007757</name>
</gene>
<evidence type="ECO:0000313" key="5">
    <source>
        <dbReference type="Proteomes" id="UP000521872"/>
    </source>
</evidence>
<proteinExistence type="predicted"/>
<name>A0A8H4VLF3_9AGAR</name>
<dbReference type="PROSITE" id="PS51450">
    <property type="entry name" value="LRR"/>
    <property type="match status" value="6"/>
</dbReference>
<evidence type="ECO:0000313" key="4">
    <source>
        <dbReference type="EMBL" id="KAF4614218.1"/>
    </source>
</evidence>
<dbReference type="SMART" id="SM00369">
    <property type="entry name" value="LRR_TYP"/>
    <property type="match status" value="5"/>
</dbReference>
<feature type="compositionally biased region" description="Basic and acidic residues" evidence="3">
    <location>
        <begin position="612"/>
        <end position="645"/>
    </location>
</feature>
<feature type="compositionally biased region" description="Polar residues" evidence="3">
    <location>
        <begin position="484"/>
        <end position="493"/>
    </location>
</feature>
<dbReference type="InterPro" id="IPR001611">
    <property type="entry name" value="Leu-rich_rpt"/>
</dbReference>
<feature type="region of interest" description="Disordered" evidence="3">
    <location>
        <begin position="612"/>
        <end position="737"/>
    </location>
</feature>
<dbReference type="AlphaFoldDB" id="A0A8H4VLF3"/>
<keyword evidence="1" id="KW-0433">Leucine-rich repeat</keyword>